<reference evidence="3" key="1">
    <citation type="submission" date="2020-06" db="EMBL/GenBank/DDBJ databases">
        <title>Unique genomic features of the anaerobic methanotrophic archaea.</title>
        <authorList>
            <person name="Chadwick G.L."/>
            <person name="Skennerton C.T."/>
            <person name="Laso-Perez R."/>
            <person name="Leu A.O."/>
            <person name="Speth D.R."/>
            <person name="Yu H."/>
            <person name="Morgan-Lang C."/>
            <person name="Hatzenpichler R."/>
            <person name="Goudeau D."/>
            <person name="Malmstrom R."/>
            <person name="Brazelton W.J."/>
            <person name="Woyke T."/>
            <person name="Hallam S.J."/>
            <person name="Tyson G.W."/>
            <person name="Wegener G."/>
            <person name="Boetius A."/>
            <person name="Orphan V."/>
        </authorList>
    </citation>
    <scope>NUCLEOTIDE SEQUENCE</scope>
</reference>
<keyword evidence="1 2" id="KW-0808">Transferase</keyword>
<dbReference type="InterPro" id="IPR018520">
    <property type="entry name" value="UPP_synth-like_CS"/>
</dbReference>
<evidence type="ECO:0000256" key="2">
    <source>
        <dbReference type="HAMAP-Rule" id="MF_01139"/>
    </source>
</evidence>
<comment type="function">
    <text evidence="2">Catalyzes the sequential condensation of isopentenyl diphosphate (IPP) with geranylgeranyl diphosphate (GGPP) to yield (2Z,6Z,10Z,14Z,18Z,22Z,26Z,30E,34E,38E)-undecaprenyl diphosphate (tritrans,heptacis-UPP). It is probably the precursor of glycosyl carrier lipids.</text>
</comment>
<organism evidence="3">
    <name type="scientific">Candidatus Methanophagaceae archaeon ANME-1 ERB6</name>
    <dbReference type="NCBI Taxonomy" id="2759912"/>
    <lineage>
        <taxon>Archaea</taxon>
        <taxon>Methanobacteriati</taxon>
        <taxon>Methanobacteriota</taxon>
        <taxon>Stenosarchaea group</taxon>
        <taxon>Methanomicrobia</taxon>
        <taxon>Candidatus Methanophagales</taxon>
        <taxon>Candidatus Methanophagaceae</taxon>
    </lineage>
</organism>
<feature type="active site" evidence="2">
    <location>
        <position position="56"/>
    </location>
</feature>
<dbReference type="InterPro" id="IPR036424">
    <property type="entry name" value="UPP_synth-like_sf"/>
</dbReference>
<keyword evidence="2" id="KW-0479">Metal-binding</keyword>
<sequence>MMKTTTRNSGMKFRALRKAAAIRSRLQDRVYGDYERLLEEKILARNLPEHVAIIMDGNRRYAEKLGISAEDGYLYGAGITERVIDWCFELGIPQLTIYAFSIENFCRMDEEKERLFALMEKEFEKISRDERVHKNGVRVKAIGNVNLLPETVREAIRKAEDATAHYDKFKLFIAVAYSGKMEIVDSAYIIANMVKRGLLAPEDIDEATISKHLYVSEIENGSAGYAAGSASASAPVAKTSVDLLIRTGGEQRLSNFVPWQALGNECAAYFCAPFWPEFRRIDLLRAVRTYQERAEEKRQHTLSRIVQLIKTFS</sequence>
<dbReference type="Pfam" id="PF01255">
    <property type="entry name" value="Prenyltransf"/>
    <property type="match status" value="1"/>
</dbReference>
<dbReference type="EC" id="2.5.1.89" evidence="2"/>
<dbReference type="HAMAP" id="MF_01139">
    <property type="entry name" value="ISPT"/>
    <property type="match status" value="1"/>
</dbReference>
<gene>
    <name evidence="2 3" type="primary">uppS</name>
    <name evidence="3" type="ORF">CJELADDK_00057</name>
</gene>
<dbReference type="GO" id="GO:0016094">
    <property type="term" value="P:polyprenol biosynthetic process"/>
    <property type="evidence" value="ECO:0007669"/>
    <property type="project" value="TreeGrafter"/>
</dbReference>
<accession>A0A7G9YWJ4</accession>
<feature type="binding site" evidence="2">
    <location>
        <begin position="57"/>
        <end position="60"/>
    </location>
    <ligand>
        <name>substrate</name>
    </ligand>
</feature>
<dbReference type="CDD" id="cd00475">
    <property type="entry name" value="Cis_IPPS"/>
    <property type="match status" value="1"/>
</dbReference>
<protein>
    <recommendedName>
        <fullName evidence="2">Tritrans,polycis-undecaprenyl-diphosphate synthase (geranylgeranyl-diphosphate specific)</fullName>
        <ecNumber evidence="2">2.5.1.89</ecNumber>
    </recommendedName>
    <alternativeName>
        <fullName evidence="2">Undecaprenyl diphosphate synthase</fullName>
        <shortName evidence="2">UDS</shortName>
    </alternativeName>
    <alternativeName>
        <fullName evidence="2">Undecaprenyl pyrophosphate synthase</fullName>
        <shortName evidence="2">UPP synthase</shortName>
    </alternativeName>
</protein>
<proteinExistence type="inferred from homology"/>
<dbReference type="NCBIfam" id="TIGR00055">
    <property type="entry name" value="uppS"/>
    <property type="match status" value="1"/>
</dbReference>
<dbReference type="PANTHER" id="PTHR10291">
    <property type="entry name" value="DEHYDRODOLICHYL DIPHOSPHATE SYNTHASE FAMILY MEMBER"/>
    <property type="match status" value="1"/>
</dbReference>
<feature type="binding site" evidence="2">
    <location>
        <position position="56"/>
    </location>
    <ligand>
        <name>Mg(2+)</name>
        <dbReference type="ChEBI" id="CHEBI:18420"/>
    </ligand>
</feature>
<comment type="cofactor">
    <cofactor evidence="2">
        <name>Mg(2+)</name>
        <dbReference type="ChEBI" id="CHEBI:18420"/>
    </cofactor>
    <text evidence="2">Binds 2 magnesium ions per subunit.</text>
</comment>
<dbReference type="PANTHER" id="PTHR10291:SF43">
    <property type="entry name" value="DEHYDRODOLICHYL DIPHOSPHATE SYNTHASE COMPLEX SUBUNIT DHDDS"/>
    <property type="match status" value="1"/>
</dbReference>
<dbReference type="Gene3D" id="3.40.1180.10">
    <property type="entry name" value="Decaprenyl diphosphate synthase-like"/>
    <property type="match status" value="1"/>
</dbReference>
<feature type="binding site" evidence="2">
    <location>
        <position position="107"/>
    </location>
    <ligand>
        <name>substrate</name>
    </ligand>
</feature>
<dbReference type="GO" id="GO:0000287">
    <property type="term" value="F:magnesium ion binding"/>
    <property type="evidence" value="ECO:0007669"/>
    <property type="project" value="UniProtKB-UniRule"/>
</dbReference>
<evidence type="ECO:0000256" key="1">
    <source>
        <dbReference type="ARBA" id="ARBA00022679"/>
    </source>
</evidence>
<feature type="binding site" evidence="2">
    <location>
        <begin position="252"/>
        <end position="254"/>
    </location>
    <ligand>
        <name>substrate</name>
    </ligand>
</feature>
<dbReference type="PROSITE" id="PS01066">
    <property type="entry name" value="UPP_SYNTHASE"/>
    <property type="match status" value="1"/>
</dbReference>
<evidence type="ECO:0000313" key="3">
    <source>
        <dbReference type="EMBL" id="QNO52378.1"/>
    </source>
</evidence>
<comment type="similarity">
    <text evidence="2">Belongs to the UPP synthase family.</text>
</comment>
<feature type="binding site" evidence="2">
    <location>
        <begin position="101"/>
        <end position="103"/>
    </location>
    <ligand>
        <name>substrate</name>
    </ligand>
</feature>
<feature type="binding site" evidence="2">
    <location>
        <position position="246"/>
    </location>
    <ligand>
        <name>substrate</name>
    </ligand>
</feature>
<comment type="catalytic activity">
    <reaction evidence="2">
        <text>geranylgeranyl diphosphate + 7 isopentenyl diphosphate = tri-trans,hepta-cis-undecaprenyl diphosphate + 7 diphosphate</text>
        <dbReference type="Rhea" id="RHEA:27622"/>
        <dbReference type="ChEBI" id="CHEBI:33019"/>
        <dbReference type="ChEBI" id="CHEBI:57533"/>
        <dbReference type="ChEBI" id="CHEBI:60388"/>
        <dbReference type="ChEBI" id="CHEBI:128769"/>
        <dbReference type="EC" id="2.5.1.89"/>
    </reaction>
</comment>
<dbReference type="SUPFAM" id="SSF64005">
    <property type="entry name" value="Undecaprenyl diphosphate synthase"/>
    <property type="match status" value="1"/>
</dbReference>
<name>A0A7G9YWJ4_9EURY</name>
<feature type="binding site" evidence="2">
    <location>
        <position position="265"/>
    </location>
    <ligand>
        <name>Mg(2+)</name>
        <dbReference type="ChEBI" id="CHEBI:18420"/>
    </ligand>
</feature>
<comment type="subunit">
    <text evidence="2">Homodimer.</text>
</comment>
<comment type="caution">
    <text evidence="2">Lacks conserved residue(s) required for the propagation of feature annotation.</text>
</comment>
<dbReference type="EMBL" id="MT631508">
    <property type="protein sequence ID" value="QNO52378.1"/>
    <property type="molecule type" value="Genomic_DNA"/>
</dbReference>
<dbReference type="AlphaFoldDB" id="A0A7G9YWJ4"/>
<keyword evidence="2" id="KW-0460">Magnesium</keyword>
<dbReference type="InterPro" id="IPR001441">
    <property type="entry name" value="UPP_synth-like"/>
</dbReference>
<feature type="active site" description="Proton acceptor" evidence="2">
    <location>
        <position position="104"/>
    </location>
</feature>
<feature type="binding site" evidence="2">
    <location>
        <position position="105"/>
    </location>
    <ligand>
        <name>substrate</name>
    </ligand>
</feature>
<dbReference type="GO" id="GO:0045547">
    <property type="term" value="F:ditrans,polycis-polyprenyl diphosphate synthase [(2E,6E)-farnesyl diphosphate specific] activity"/>
    <property type="evidence" value="ECO:0007669"/>
    <property type="project" value="TreeGrafter"/>
</dbReference>